<accession>A0A9P4SAT6</accession>
<dbReference type="OrthoDB" id="5386682at2759"/>
<comment type="caution">
    <text evidence="3">The sequence shown here is derived from an EMBL/GenBank/DDBJ whole genome shotgun (WGS) entry which is preliminary data.</text>
</comment>
<feature type="compositionally biased region" description="Basic and acidic residues" evidence="1">
    <location>
        <begin position="96"/>
        <end position="119"/>
    </location>
</feature>
<reference evidence="3" key="1">
    <citation type="journal article" date="2020" name="Stud. Mycol.">
        <title>101 Dothideomycetes genomes: a test case for predicting lifestyles and emergence of pathogens.</title>
        <authorList>
            <person name="Haridas S."/>
            <person name="Albert R."/>
            <person name="Binder M."/>
            <person name="Bloem J."/>
            <person name="Labutti K."/>
            <person name="Salamov A."/>
            <person name="Andreopoulos B."/>
            <person name="Baker S."/>
            <person name="Barry K."/>
            <person name="Bills G."/>
            <person name="Bluhm B."/>
            <person name="Cannon C."/>
            <person name="Castanera R."/>
            <person name="Culley D."/>
            <person name="Daum C."/>
            <person name="Ezra D."/>
            <person name="Gonzalez J."/>
            <person name="Henrissat B."/>
            <person name="Kuo A."/>
            <person name="Liang C."/>
            <person name="Lipzen A."/>
            <person name="Lutzoni F."/>
            <person name="Magnuson J."/>
            <person name="Mondo S."/>
            <person name="Nolan M."/>
            <person name="Ohm R."/>
            <person name="Pangilinan J."/>
            <person name="Park H.-J."/>
            <person name="Ramirez L."/>
            <person name="Alfaro M."/>
            <person name="Sun H."/>
            <person name="Tritt A."/>
            <person name="Yoshinaga Y."/>
            <person name="Zwiers L.-H."/>
            <person name="Turgeon B."/>
            <person name="Goodwin S."/>
            <person name="Spatafora J."/>
            <person name="Crous P."/>
            <person name="Grigoriev I."/>
        </authorList>
    </citation>
    <scope>NUCLEOTIDE SEQUENCE</scope>
    <source>
        <strain evidence="3">CBS 101060</strain>
    </source>
</reference>
<dbReference type="PANTHER" id="PTHR24148">
    <property type="entry name" value="ANKYRIN REPEAT DOMAIN-CONTAINING PROTEIN 39 HOMOLOG-RELATED"/>
    <property type="match status" value="1"/>
</dbReference>
<evidence type="ECO:0000256" key="1">
    <source>
        <dbReference type="SAM" id="MobiDB-lite"/>
    </source>
</evidence>
<name>A0A9P4SAT6_9PEZI</name>
<protein>
    <recommendedName>
        <fullName evidence="2">Heterokaryon incompatibility domain-containing protein</fullName>
    </recommendedName>
</protein>
<dbReference type="Pfam" id="PF06985">
    <property type="entry name" value="HET"/>
    <property type="match status" value="1"/>
</dbReference>
<evidence type="ECO:0000259" key="2">
    <source>
        <dbReference type="Pfam" id="PF06985"/>
    </source>
</evidence>
<keyword evidence="4" id="KW-1185">Reference proteome</keyword>
<proteinExistence type="predicted"/>
<dbReference type="InterPro" id="IPR052895">
    <property type="entry name" value="HetReg/Transcr_Mod"/>
</dbReference>
<dbReference type="Proteomes" id="UP000799429">
    <property type="component" value="Unassembled WGS sequence"/>
</dbReference>
<evidence type="ECO:0000313" key="4">
    <source>
        <dbReference type="Proteomes" id="UP000799429"/>
    </source>
</evidence>
<dbReference type="AlphaFoldDB" id="A0A9P4SAT6"/>
<gene>
    <name evidence="3" type="ORF">M501DRAFT_992187</name>
</gene>
<evidence type="ECO:0000313" key="3">
    <source>
        <dbReference type="EMBL" id="KAF2839215.1"/>
    </source>
</evidence>
<dbReference type="EMBL" id="MU006095">
    <property type="protein sequence ID" value="KAF2839215.1"/>
    <property type="molecule type" value="Genomic_DNA"/>
</dbReference>
<sequence>MEPYAHIPLPTVQHICLISPQPAVDSQARPVGKLLPLNIHDQDLGFASQSPFEALSYVWGDRGSNHYSEIGGRMLPITKNCDAALRQLRPKRKDKQSKEVKKLEEIHEKEEKRRVNEAKKRSRSGKTGYPILPEIDEKELQPTKADSIITHHTETEDVTLGDKPGKDYGRLLWVDAVCIDRTNEDERSSHVTMMGDIYEMANTVNLYLGEGETCPMHISTLLRVNL</sequence>
<organism evidence="3 4">
    <name type="scientific">Patellaria atrata CBS 101060</name>
    <dbReference type="NCBI Taxonomy" id="1346257"/>
    <lineage>
        <taxon>Eukaryota</taxon>
        <taxon>Fungi</taxon>
        <taxon>Dikarya</taxon>
        <taxon>Ascomycota</taxon>
        <taxon>Pezizomycotina</taxon>
        <taxon>Dothideomycetes</taxon>
        <taxon>Dothideomycetes incertae sedis</taxon>
        <taxon>Patellariales</taxon>
        <taxon>Patellariaceae</taxon>
        <taxon>Patellaria</taxon>
    </lineage>
</organism>
<feature type="region of interest" description="Disordered" evidence="1">
    <location>
        <begin position="89"/>
        <end position="130"/>
    </location>
</feature>
<dbReference type="PANTHER" id="PTHR24148:SF80">
    <property type="entry name" value="HETEROKARYON INCOMPATIBILITY DOMAIN-CONTAINING PROTEIN"/>
    <property type="match status" value="1"/>
</dbReference>
<dbReference type="InterPro" id="IPR010730">
    <property type="entry name" value="HET"/>
</dbReference>
<feature type="domain" description="Heterokaryon incompatibility" evidence="2">
    <location>
        <begin position="170"/>
        <end position="212"/>
    </location>
</feature>